<keyword evidence="2" id="KW-1185">Reference proteome</keyword>
<reference evidence="1 2" key="1">
    <citation type="submission" date="2023-06" db="EMBL/GenBank/DDBJ databases">
        <title>Parasedimentitalea psychrophila sp. nov., a psychrophilic bacterium isolated from deep-sea sediment.</title>
        <authorList>
            <person name="Li A."/>
        </authorList>
    </citation>
    <scope>NUCLEOTIDE SEQUENCE [LARGE SCALE GENOMIC DNA]</scope>
    <source>
        <strain evidence="1 2">QS115</strain>
    </source>
</reference>
<evidence type="ECO:0000313" key="2">
    <source>
        <dbReference type="Proteomes" id="UP001238334"/>
    </source>
</evidence>
<sequence length="53" mass="5373">MQGSSRLLNILALAVLVLLAGAIQAGPVADPEADPVVVSAPPAIETQRLQQLG</sequence>
<proteinExistence type="predicted"/>
<gene>
    <name evidence="1" type="ORF">QPJ95_15180</name>
</gene>
<evidence type="ECO:0000313" key="1">
    <source>
        <dbReference type="EMBL" id="WIY23960.1"/>
    </source>
</evidence>
<dbReference type="Proteomes" id="UP001238334">
    <property type="component" value="Chromosome"/>
</dbReference>
<dbReference type="KEGG" id="ppso:QPJ95_15180"/>
<dbReference type="RefSeq" id="WP_270916964.1">
    <property type="nucleotide sequence ID" value="NZ_CP127247.1"/>
</dbReference>
<accession>A0A9Y2KVK7</accession>
<protein>
    <submittedName>
        <fullName evidence="1">Uncharacterized protein</fullName>
    </submittedName>
</protein>
<dbReference type="EMBL" id="CP127247">
    <property type="protein sequence ID" value="WIY23960.1"/>
    <property type="molecule type" value="Genomic_DNA"/>
</dbReference>
<dbReference type="AlphaFoldDB" id="A0A9Y2KVK7"/>
<name>A0A9Y2KVK7_9RHOB</name>
<organism evidence="1 2">
    <name type="scientific">Parasedimentitalea psychrophila</name>
    <dbReference type="NCBI Taxonomy" id="2997337"/>
    <lineage>
        <taxon>Bacteria</taxon>
        <taxon>Pseudomonadati</taxon>
        <taxon>Pseudomonadota</taxon>
        <taxon>Alphaproteobacteria</taxon>
        <taxon>Rhodobacterales</taxon>
        <taxon>Paracoccaceae</taxon>
        <taxon>Parasedimentitalea</taxon>
    </lineage>
</organism>